<evidence type="ECO:0000313" key="7">
    <source>
        <dbReference type="EMBL" id="CAD7605582.1"/>
    </source>
</evidence>
<dbReference type="SUPFAM" id="SSF46689">
    <property type="entry name" value="Homeodomain-like"/>
    <property type="match status" value="1"/>
</dbReference>
<reference evidence="7" key="1">
    <citation type="submission" date="2020-11" db="EMBL/GenBank/DDBJ databases">
        <authorList>
            <person name="Tran Van P."/>
        </authorList>
    </citation>
    <scope>NUCLEOTIDE SEQUENCE</scope>
</reference>
<protein>
    <recommendedName>
        <fullName evidence="5">Telomeric repeat-binding factor 2-interacting protein 1</fullName>
        <shortName evidence="5">TERF2-interacting telomeric protein 1</shortName>
    </recommendedName>
    <alternativeName>
        <fullName evidence="5">Repressor/activator protein 1 homolog</fullName>
    </alternativeName>
</protein>
<keyword evidence="5" id="KW-0805">Transcription regulation</keyword>
<sequence length="238" mass="27311">MRTDLRWLVLRIDWFSRAKDLRQSGQSRDELNLSGTARTDKAEILLNKRSRFRPTFDVNDVQDKRLNWVTAEASLRKVEGGPQNANTNSAKVPPRTLYTRNEKKAIVKYIVKNNDIDRVKGRALWEEMEEELKIGRTWQSMKEHFIKSIVPNMDSFKIPANDKSSLRVYKGCVSTSQDDKISRPSVEGRTSTTLFNKEPLIMECQALDSPPRRPGGYTLNYLSILAPSLTSSDLESKF</sequence>
<comment type="function">
    <text evidence="5">Acts both as a regulator of telomere function and as a transcription regulator. Involved in the regulation of telomere length and protection as a component of the shelterin complex (telosome). Does not bind DNA directly: recruited to telomeric double-stranded 5'-TTAGGG-3' repeats via its interaction with terf2. Independently of its function in telomeres, also acts as a transcription regulator: recruited to extratelomeric 5'-TTAGGG-3' sites via its association with terf2 or other factors, and regulates gene expression.</text>
</comment>
<feature type="domain" description="TERF2-interacting telomeric protein 1 Myb" evidence="6">
    <location>
        <begin position="98"/>
        <end position="151"/>
    </location>
</feature>
<dbReference type="InterPro" id="IPR039595">
    <property type="entry name" value="TE2IP/Rap1"/>
</dbReference>
<comment type="subunit">
    <text evidence="5">Homodimer.</text>
</comment>
<dbReference type="PANTHER" id="PTHR16466">
    <property type="entry name" value="TELOMERE REPEAT-BINDING FACTOR 2-INTERACTING PROTEIN 1"/>
    <property type="match status" value="1"/>
</dbReference>
<evidence type="ECO:0000259" key="6">
    <source>
        <dbReference type="Pfam" id="PF08914"/>
    </source>
</evidence>
<name>A0A7R9K706_TIMGE</name>
<comment type="subcellular location">
    <subcellularLocation>
        <location evidence="5">Nucleus</location>
    </subcellularLocation>
    <subcellularLocation>
        <location evidence="5">Chromosome</location>
        <location evidence="5">Telomere</location>
    </subcellularLocation>
</comment>
<evidence type="ECO:0000256" key="5">
    <source>
        <dbReference type="RuleBase" id="RU367107"/>
    </source>
</evidence>
<dbReference type="InterPro" id="IPR015010">
    <property type="entry name" value="TERF2IP_Myb"/>
</dbReference>
<accession>A0A7R9K706</accession>
<dbReference type="EMBL" id="OE844532">
    <property type="protein sequence ID" value="CAD7605582.1"/>
    <property type="molecule type" value="Genomic_DNA"/>
</dbReference>
<comment type="similarity">
    <text evidence="1 5">Belongs to the RAP1 family.</text>
</comment>
<dbReference type="InterPro" id="IPR009057">
    <property type="entry name" value="Homeodomain-like_sf"/>
</dbReference>
<dbReference type="Gene3D" id="1.10.10.60">
    <property type="entry name" value="Homeodomain-like"/>
    <property type="match status" value="1"/>
</dbReference>
<keyword evidence="5" id="KW-0804">Transcription</keyword>
<dbReference type="PANTHER" id="PTHR16466:SF6">
    <property type="entry name" value="TELOMERIC REPEAT-BINDING FACTOR 2-INTERACTING PROTEIN 1"/>
    <property type="match status" value="1"/>
</dbReference>
<evidence type="ECO:0000256" key="4">
    <source>
        <dbReference type="ARBA" id="ARBA00023242"/>
    </source>
</evidence>
<evidence type="ECO:0000256" key="3">
    <source>
        <dbReference type="ARBA" id="ARBA00022895"/>
    </source>
</evidence>
<organism evidence="7">
    <name type="scientific">Timema genevievae</name>
    <name type="common">Walking stick</name>
    <dbReference type="NCBI Taxonomy" id="629358"/>
    <lineage>
        <taxon>Eukaryota</taxon>
        <taxon>Metazoa</taxon>
        <taxon>Ecdysozoa</taxon>
        <taxon>Arthropoda</taxon>
        <taxon>Hexapoda</taxon>
        <taxon>Insecta</taxon>
        <taxon>Pterygota</taxon>
        <taxon>Neoptera</taxon>
        <taxon>Polyneoptera</taxon>
        <taxon>Phasmatodea</taxon>
        <taxon>Timematodea</taxon>
        <taxon>Timematoidea</taxon>
        <taxon>Timematidae</taxon>
        <taxon>Timema</taxon>
    </lineage>
</organism>
<keyword evidence="5" id="KW-0010">Activator</keyword>
<dbReference type="Pfam" id="PF08914">
    <property type="entry name" value="Myb_Rap1"/>
    <property type="match status" value="1"/>
</dbReference>
<dbReference type="GO" id="GO:0006355">
    <property type="term" value="P:regulation of DNA-templated transcription"/>
    <property type="evidence" value="ECO:0007669"/>
    <property type="project" value="UniProtKB-UniRule"/>
</dbReference>
<keyword evidence="2 5" id="KW-0158">Chromosome</keyword>
<dbReference type="GO" id="GO:0010833">
    <property type="term" value="P:telomere maintenance via telomere lengthening"/>
    <property type="evidence" value="ECO:0007669"/>
    <property type="project" value="UniProtKB-UniRule"/>
</dbReference>
<proteinExistence type="inferred from homology"/>
<dbReference type="GO" id="GO:0042162">
    <property type="term" value="F:telomeric DNA binding"/>
    <property type="evidence" value="ECO:0007669"/>
    <property type="project" value="TreeGrafter"/>
</dbReference>
<evidence type="ECO:0000256" key="2">
    <source>
        <dbReference type="ARBA" id="ARBA00022454"/>
    </source>
</evidence>
<dbReference type="GO" id="GO:0031848">
    <property type="term" value="P:protection from non-homologous end joining at telomere"/>
    <property type="evidence" value="ECO:0007669"/>
    <property type="project" value="TreeGrafter"/>
</dbReference>
<keyword evidence="3 5" id="KW-0779">Telomere</keyword>
<evidence type="ECO:0000256" key="1">
    <source>
        <dbReference type="ARBA" id="ARBA00010467"/>
    </source>
</evidence>
<dbReference type="AlphaFoldDB" id="A0A7R9K706"/>
<dbReference type="GO" id="GO:0070187">
    <property type="term" value="C:shelterin complex"/>
    <property type="evidence" value="ECO:0007669"/>
    <property type="project" value="TreeGrafter"/>
</dbReference>
<keyword evidence="4 5" id="KW-0539">Nucleus</keyword>
<gene>
    <name evidence="7" type="ORF">TGEB3V08_LOCUS9558</name>
</gene>